<dbReference type="PANTHER" id="PTHR30576:SF0">
    <property type="entry name" value="UNDECAPRENYL-PHOSPHATE N-ACETYLGALACTOSAMINYL 1-PHOSPHATE TRANSFERASE-RELATED"/>
    <property type="match status" value="1"/>
</dbReference>
<sequence>MHRTNSEMHLDEVKMDNQDIKYYLNKSFRSRRQALKPDIIYLYCPESAVEEVLNCTKDYDFDVAINDYDVKAIGRKVICHYHSAALSSEQKQFLIRAMEYGAWVEPLVSYLDARNKYTEVKLLNSGYFLHQKAFSILSTQRNQKIKRVLDIVVSLTALIFLLPIMLLVAIAIRLESPGRVIYKQLRVGQFNQEFEVLKFRSMVNNAENGKAQWAQKNDPRVTKVGKFIRKTRIDELPQFVNVLRGEMSLVGPRPEREVFICDLEKEISYYRFRHSVKPGITGLAQVSYPYGDSIEDAVWKHKYDIYYIKHHSLRSDFKILLKTVKVVLFGMGR</sequence>
<accession>A0A166ZIR6</accession>
<dbReference type="NCBIfam" id="TIGR03025">
    <property type="entry name" value="EPS_sugtrans"/>
    <property type="match status" value="1"/>
</dbReference>
<evidence type="ECO:0000256" key="6">
    <source>
        <dbReference type="ARBA" id="ARBA00023136"/>
    </source>
</evidence>
<evidence type="ECO:0000256" key="4">
    <source>
        <dbReference type="ARBA" id="ARBA00022692"/>
    </source>
</evidence>
<evidence type="ECO:0000256" key="7">
    <source>
        <dbReference type="SAM" id="Phobius"/>
    </source>
</evidence>
<evidence type="ECO:0000313" key="10">
    <source>
        <dbReference type="Proteomes" id="UP000076587"/>
    </source>
</evidence>
<keyword evidence="3" id="KW-0808">Transferase</keyword>
<feature type="domain" description="Bacterial sugar transferase" evidence="8">
    <location>
        <begin position="146"/>
        <end position="328"/>
    </location>
</feature>
<keyword evidence="6 7" id="KW-0472">Membrane</keyword>
<evidence type="ECO:0000256" key="2">
    <source>
        <dbReference type="ARBA" id="ARBA00006464"/>
    </source>
</evidence>
<comment type="caution">
    <text evidence="9">The sequence shown here is derived from an EMBL/GenBank/DDBJ whole genome shotgun (WGS) entry which is preliminary data.</text>
</comment>
<evidence type="ECO:0000313" key="9">
    <source>
        <dbReference type="EMBL" id="KZN44355.1"/>
    </source>
</evidence>
<dbReference type="InterPro" id="IPR017475">
    <property type="entry name" value="EPS_sugar_tfrase"/>
</dbReference>
<keyword evidence="5 7" id="KW-1133">Transmembrane helix</keyword>
<evidence type="ECO:0000259" key="8">
    <source>
        <dbReference type="Pfam" id="PF02397"/>
    </source>
</evidence>
<keyword evidence="4 7" id="KW-0812">Transmembrane</keyword>
<evidence type="ECO:0000256" key="5">
    <source>
        <dbReference type="ARBA" id="ARBA00022989"/>
    </source>
</evidence>
<dbReference type="InterPro" id="IPR003362">
    <property type="entry name" value="Bact_transf"/>
</dbReference>
<dbReference type="EMBL" id="AUXT01000192">
    <property type="protein sequence ID" value="KZN44355.1"/>
    <property type="molecule type" value="Genomic_DNA"/>
</dbReference>
<evidence type="ECO:0000256" key="3">
    <source>
        <dbReference type="ARBA" id="ARBA00022679"/>
    </source>
</evidence>
<dbReference type="PANTHER" id="PTHR30576">
    <property type="entry name" value="COLANIC BIOSYNTHESIS UDP-GLUCOSE LIPID CARRIER TRANSFERASE"/>
    <property type="match status" value="1"/>
</dbReference>
<comment type="similarity">
    <text evidence="2">Belongs to the bacterial sugar transferase family.</text>
</comment>
<dbReference type="Pfam" id="PF02397">
    <property type="entry name" value="Bac_transf"/>
    <property type="match status" value="1"/>
</dbReference>
<feature type="transmembrane region" description="Helical" evidence="7">
    <location>
        <begin position="148"/>
        <end position="172"/>
    </location>
</feature>
<proteinExistence type="inferred from homology"/>
<dbReference type="Proteomes" id="UP000076587">
    <property type="component" value="Unassembled WGS sequence"/>
</dbReference>
<organism evidence="9 10">
    <name type="scientific">Pseudoalteromonas luteoviolacea NCIMB 1942</name>
    <dbReference type="NCBI Taxonomy" id="1365253"/>
    <lineage>
        <taxon>Bacteria</taxon>
        <taxon>Pseudomonadati</taxon>
        <taxon>Pseudomonadota</taxon>
        <taxon>Gammaproteobacteria</taxon>
        <taxon>Alteromonadales</taxon>
        <taxon>Pseudoalteromonadaceae</taxon>
        <taxon>Pseudoalteromonas</taxon>
    </lineage>
</organism>
<name>A0A166ZIR6_9GAMM</name>
<protein>
    <recommendedName>
        <fullName evidence="8">Bacterial sugar transferase domain-containing protein</fullName>
    </recommendedName>
</protein>
<gene>
    <name evidence="9" type="ORF">N482_16440</name>
</gene>
<reference evidence="9 10" key="1">
    <citation type="submission" date="2013-07" db="EMBL/GenBank/DDBJ databases">
        <title>Comparative Genomic and Metabolomic Analysis of Twelve Strains of Pseudoalteromonas luteoviolacea.</title>
        <authorList>
            <person name="Vynne N.G."/>
            <person name="Mansson M."/>
            <person name="Gram L."/>
        </authorList>
    </citation>
    <scope>NUCLEOTIDE SEQUENCE [LARGE SCALE GENOMIC DNA]</scope>
    <source>
        <strain evidence="9 10">NCIMB 1942</strain>
    </source>
</reference>
<dbReference type="PATRIC" id="fig|1365253.3.peg.4025"/>
<evidence type="ECO:0000256" key="1">
    <source>
        <dbReference type="ARBA" id="ARBA00004141"/>
    </source>
</evidence>
<dbReference type="AlphaFoldDB" id="A0A166ZIR6"/>
<comment type="subcellular location">
    <subcellularLocation>
        <location evidence="1">Membrane</location>
        <topology evidence="1">Multi-pass membrane protein</topology>
    </subcellularLocation>
</comment>
<dbReference type="GO" id="GO:0016780">
    <property type="term" value="F:phosphotransferase activity, for other substituted phosphate groups"/>
    <property type="evidence" value="ECO:0007669"/>
    <property type="project" value="TreeGrafter"/>
</dbReference>
<dbReference type="GO" id="GO:0016020">
    <property type="term" value="C:membrane"/>
    <property type="evidence" value="ECO:0007669"/>
    <property type="project" value="UniProtKB-SubCell"/>
</dbReference>